<dbReference type="AlphaFoldDB" id="A0A089LJT6"/>
<feature type="signal peptide" evidence="1">
    <location>
        <begin position="1"/>
        <end position="25"/>
    </location>
</feature>
<dbReference type="EMBL" id="CP009285">
    <property type="protein sequence ID" value="AIQ59408.1"/>
    <property type="molecule type" value="Genomic_DNA"/>
</dbReference>
<protein>
    <recommendedName>
        <fullName evidence="4">DUF1002 domain-containing protein</fullName>
    </recommendedName>
</protein>
<evidence type="ECO:0000313" key="3">
    <source>
        <dbReference type="Proteomes" id="UP000029518"/>
    </source>
</evidence>
<organism evidence="2 3">
    <name type="scientific">Paenibacillus borealis</name>
    <dbReference type="NCBI Taxonomy" id="160799"/>
    <lineage>
        <taxon>Bacteria</taxon>
        <taxon>Bacillati</taxon>
        <taxon>Bacillota</taxon>
        <taxon>Bacilli</taxon>
        <taxon>Bacillales</taxon>
        <taxon>Paenibacillaceae</taxon>
        <taxon>Paenibacillus</taxon>
    </lineage>
</organism>
<name>A0A089LJT6_PAEBO</name>
<evidence type="ECO:0008006" key="4">
    <source>
        <dbReference type="Google" id="ProtNLM"/>
    </source>
</evidence>
<keyword evidence="3" id="KW-1185">Reference proteome</keyword>
<feature type="chain" id="PRO_5038806573" description="DUF1002 domain-containing protein" evidence="1">
    <location>
        <begin position="26"/>
        <end position="244"/>
    </location>
</feature>
<evidence type="ECO:0000313" key="2">
    <source>
        <dbReference type="EMBL" id="AIQ59408.1"/>
    </source>
</evidence>
<dbReference type="RefSeq" id="WP_042215245.1">
    <property type="nucleotide sequence ID" value="NZ_CP009285.1"/>
</dbReference>
<dbReference type="HOGENOM" id="CLU_1184113_0_0_9"/>
<sequence length="244" mass="24677">MNRLFLRPIALSALLLSSIATPVFANADRTPPQAQTAAVTLSAASAPVQGSILIAPLYPDLIALAESYAPETVQDWTDTLSKYSKAARVNVKVLNLEPAGEVTATAVQVATPVVLTAAIPSIAGSVPAATLPASAVELKEITQIAGAGGTFTNSVAGISAPAVADNTVFAVPGSLSSAGLTGSVAITAAAAPALLPMTEDNGFFKAQAALAEAVESKDAAAVKQSLAGLLKQYKELTRKLEEAK</sequence>
<accession>A0A089LJT6</accession>
<proteinExistence type="predicted"/>
<reference evidence="2" key="1">
    <citation type="submission" date="2014-08" db="EMBL/GenBank/DDBJ databases">
        <title>Comparative genomics of the Paenibacillus odorifer group.</title>
        <authorList>
            <person name="den Bakker H.C."/>
            <person name="Tsai Y.-C.Y.-C."/>
            <person name="Martin N."/>
            <person name="Korlach J."/>
            <person name="Wiedmann M."/>
        </authorList>
    </citation>
    <scope>NUCLEOTIDE SEQUENCE [LARGE SCALE GENOMIC DNA]</scope>
    <source>
        <strain evidence="2">DSM 13188</strain>
    </source>
</reference>
<dbReference type="Proteomes" id="UP000029518">
    <property type="component" value="Chromosome"/>
</dbReference>
<keyword evidence="1" id="KW-0732">Signal</keyword>
<dbReference type="KEGG" id="pbd:PBOR_22505"/>
<dbReference type="OrthoDB" id="2625511at2"/>
<evidence type="ECO:0000256" key="1">
    <source>
        <dbReference type="SAM" id="SignalP"/>
    </source>
</evidence>
<gene>
    <name evidence="2" type="ORF">PBOR_22505</name>
</gene>